<protein>
    <submittedName>
        <fullName evidence="5">Pinin_SDK_memA domain-containing protein</fullName>
    </submittedName>
</protein>
<keyword evidence="4" id="KW-1185">Reference proteome</keyword>
<feature type="region of interest" description="Disordered" evidence="2">
    <location>
        <begin position="39"/>
        <end position="64"/>
    </location>
</feature>
<feature type="transmembrane region" description="Helical" evidence="3">
    <location>
        <begin position="210"/>
        <end position="227"/>
    </location>
</feature>
<feature type="coiled-coil region" evidence="1">
    <location>
        <begin position="140"/>
        <end position="172"/>
    </location>
</feature>
<evidence type="ECO:0000313" key="4">
    <source>
        <dbReference type="Proteomes" id="UP000095283"/>
    </source>
</evidence>
<dbReference type="Proteomes" id="UP000095283">
    <property type="component" value="Unplaced"/>
</dbReference>
<keyword evidence="3" id="KW-0812">Transmembrane</keyword>
<evidence type="ECO:0000256" key="3">
    <source>
        <dbReference type="SAM" id="Phobius"/>
    </source>
</evidence>
<evidence type="ECO:0000256" key="1">
    <source>
        <dbReference type="SAM" id="Coils"/>
    </source>
</evidence>
<sequence>MRQPTCNIAVDQRVCRGSVFAARRQAALKFLLDRPRAIEKARGQQQNRGTKGHTERDEQGKETEYKVGVLRSQLESSLPQVALPRTRPHRGRGDHRLSYRKVQLPTMAPQSIDKEFRNVKLLPLKTTGNHVETIARAIETLETEKQLESLRREAEETRRVLERERKKQLETEHRVRWTIGEKDRIIAESRQREEDSKTSKALAVQTCREFFIHLIMFIFRLFPNLVMNSELEKDFFPWIFAKAERVFRHKLACVHLENGTLHFVIIMIRILIYFLDFAAIFTEVSLEKKQAREKLQPSFT</sequence>
<keyword evidence="3" id="KW-1133">Transmembrane helix</keyword>
<feature type="transmembrane region" description="Helical" evidence="3">
    <location>
        <begin position="261"/>
        <end position="282"/>
    </location>
</feature>
<accession>A0A1I7W8M1</accession>
<feature type="compositionally biased region" description="Basic and acidic residues" evidence="2">
    <location>
        <begin position="52"/>
        <end position="64"/>
    </location>
</feature>
<keyword evidence="1" id="KW-0175">Coiled coil</keyword>
<proteinExistence type="predicted"/>
<dbReference type="WBParaSite" id="Hba_00997">
    <property type="protein sequence ID" value="Hba_00997"/>
    <property type="gene ID" value="Hba_00997"/>
</dbReference>
<evidence type="ECO:0000313" key="5">
    <source>
        <dbReference type="WBParaSite" id="Hba_00997"/>
    </source>
</evidence>
<dbReference type="AlphaFoldDB" id="A0A1I7W8M1"/>
<evidence type="ECO:0000256" key="2">
    <source>
        <dbReference type="SAM" id="MobiDB-lite"/>
    </source>
</evidence>
<name>A0A1I7W8M1_HETBA</name>
<keyword evidence="3" id="KW-0472">Membrane</keyword>
<organism evidence="4 5">
    <name type="scientific">Heterorhabditis bacteriophora</name>
    <name type="common">Entomopathogenic nematode worm</name>
    <dbReference type="NCBI Taxonomy" id="37862"/>
    <lineage>
        <taxon>Eukaryota</taxon>
        <taxon>Metazoa</taxon>
        <taxon>Ecdysozoa</taxon>
        <taxon>Nematoda</taxon>
        <taxon>Chromadorea</taxon>
        <taxon>Rhabditida</taxon>
        <taxon>Rhabditina</taxon>
        <taxon>Rhabditomorpha</taxon>
        <taxon>Strongyloidea</taxon>
        <taxon>Heterorhabditidae</taxon>
        <taxon>Heterorhabditis</taxon>
    </lineage>
</organism>
<reference evidence="5" key="1">
    <citation type="submission" date="2016-11" db="UniProtKB">
        <authorList>
            <consortium name="WormBaseParasite"/>
        </authorList>
    </citation>
    <scope>IDENTIFICATION</scope>
</reference>